<evidence type="ECO:0000313" key="5">
    <source>
        <dbReference type="EMBL" id="MBJ3776624.1"/>
    </source>
</evidence>
<dbReference type="Pfam" id="PF02626">
    <property type="entry name" value="CT_A_B"/>
    <property type="match status" value="1"/>
</dbReference>
<keyword evidence="3" id="KW-0067">ATP-binding</keyword>
<keyword evidence="6" id="KW-1185">Reference proteome</keyword>
<dbReference type="AlphaFoldDB" id="A0A934MLS0"/>
<dbReference type="GO" id="GO:0016787">
    <property type="term" value="F:hydrolase activity"/>
    <property type="evidence" value="ECO:0007669"/>
    <property type="project" value="UniProtKB-KW"/>
</dbReference>
<evidence type="ECO:0000313" key="6">
    <source>
        <dbReference type="Proteomes" id="UP000609531"/>
    </source>
</evidence>
<sequence>MTTIEVVEPGLQTTVQDRGRFGYQALGVPVSGVLDFEAMRLANALVGNGGDAAVLEMRMVGPSLKAAEGTVRMALAGSEAKLTITLADGATRTVPAHQAFDLPADAVVKIGPLKGSVTACLAVSGGVDVPPLFGSRATYLRGPFGGHEGRALRAGDRLAIGEGAPAGPPLAVEPIPAPAGDTVLRVVLGPQADWFTDKGIATFLEEPYVIDGATDRMGMRLNGPEIEHVGGYNLVSDGIATGAIQVPGSRLPILLLADHQTTGGYPKIANVISADLPLAGRLGPGGVVRFEAVSVADAEVIRRDAEAALARRIGAMAPAQTAAEPSLAALSGENLISGVVDATNVGHPS</sequence>
<dbReference type="Proteomes" id="UP000609531">
    <property type="component" value="Unassembled WGS sequence"/>
</dbReference>
<dbReference type="SMART" id="SM00797">
    <property type="entry name" value="AHS2"/>
    <property type="match status" value="1"/>
</dbReference>
<dbReference type="NCBIfam" id="TIGR00724">
    <property type="entry name" value="urea_amlyse_rel"/>
    <property type="match status" value="1"/>
</dbReference>
<evidence type="ECO:0000256" key="2">
    <source>
        <dbReference type="ARBA" id="ARBA00022801"/>
    </source>
</evidence>
<evidence type="ECO:0000256" key="3">
    <source>
        <dbReference type="ARBA" id="ARBA00022840"/>
    </source>
</evidence>
<dbReference type="InterPro" id="IPR029000">
    <property type="entry name" value="Cyclophilin-like_dom_sf"/>
</dbReference>
<dbReference type="GO" id="GO:0005524">
    <property type="term" value="F:ATP binding"/>
    <property type="evidence" value="ECO:0007669"/>
    <property type="project" value="UniProtKB-KW"/>
</dbReference>
<name>A0A934MLS0_9HYPH</name>
<protein>
    <submittedName>
        <fullName evidence="5">Biotin-dependent carboxyltransferase family protein</fullName>
    </submittedName>
</protein>
<dbReference type="InterPro" id="IPR052708">
    <property type="entry name" value="PxpC"/>
</dbReference>
<feature type="domain" description="Carboxyltransferase" evidence="4">
    <location>
        <begin position="25"/>
        <end position="308"/>
    </location>
</feature>
<accession>A0A934MLS0</accession>
<dbReference type="PANTHER" id="PTHR43309:SF5">
    <property type="entry name" value="5-OXOPROLINASE SUBUNIT C"/>
    <property type="match status" value="1"/>
</dbReference>
<dbReference type="SUPFAM" id="SSF50891">
    <property type="entry name" value="Cyclophilin-like"/>
    <property type="match status" value="1"/>
</dbReference>
<dbReference type="InterPro" id="IPR003778">
    <property type="entry name" value="CT_A_B"/>
</dbReference>
<proteinExistence type="predicted"/>
<dbReference type="PANTHER" id="PTHR43309">
    <property type="entry name" value="5-OXOPROLINASE SUBUNIT C"/>
    <property type="match status" value="1"/>
</dbReference>
<dbReference type="RefSeq" id="WP_198882525.1">
    <property type="nucleotide sequence ID" value="NZ_JAEKJA010000010.1"/>
</dbReference>
<reference evidence="5" key="1">
    <citation type="submission" date="2020-12" db="EMBL/GenBank/DDBJ databases">
        <title>Bacterial taxonomy.</title>
        <authorList>
            <person name="Pan X."/>
        </authorList>
    </citation>
    <scope>NUCLEOTIDE SEQUENCE</scope>
    <source>
        <strain evidence="5">B2012</strain>
    </source>
</reference>
<comment type="caution">
    <text evidence="5">The sequence shown here is derived from an EMBL/GenBank/DDBJ whole genome shotgun (WGS) entry which is preliminary data.</text>
</comment>
<dbReference type="Gene3D" id="2.40.100.10">
    <property type="entry name" value="Cyclophilin-like"/>
    <property type="match status" value="1"/>
</dbReference>
<dbReference type="EMBL" id="JAEKJA010000010">
    <property type="protein sequence ID" value="MBJ3776624.1"/>
    <property type="molecule type" value="Genomic_DNA"/>
</dbReference>
<gene>
    <name evidence="5" type="ORF">JCR33_13040</name>
</gene>
<keyword evidence="1" id="KW-0547">Nucleotide-binding</keyword>
<evidence type="ECO:0000256" key="1">
    <source>
        <dbReference type="ARBA" id="ARBA00022741"/>
    </source>
</evidence>
<evidence type="ECO:0000259" key="4">
    <source>
        <dbReference type="SMART" id="SM00797"/>
    </source>
</evidence>
<keyword evidence="2" id="KW-0378">Hydrolase</keyword>
<organism evidence="5 6">
    <name type="scientific">Acuticoccus mangrovi</name>
    <dbReference type="NCBI Taxonomy" id="2796142"/>
    <lineage>
        <taxon>Bacteria</taxon>
        <taxon>Pseudomonadati</taxon>
        <taxon>Pseudomonadota</taxon>
        <taxon>Alphaproteobacteria</taxon>
        <taxon>Hyphomicrobiales</taxon>
        <taxon>Amorphaceae</taxon>
        <taxon>Acuticoccus</taxon>
    </lineage>
</organism>